<evidence type="ECO:0000259" key="1">
    <source>
        <dbReference type="Pfam" id="PF04230"/>
    </source>
</evidence>
<dbReference type="AlphaFoldDB" id="A0A5B9DK68"/>
<dbReference type="Pfam" id="PF04230">
    <property type="entry name" value="PS_pyruv_trans"/>
    <property type="match status" value="1"/>
</dbReference>
<dbReference type="Proteomes" id="UP000321062">
    <property type="component" value="Chromosome"/>
</dbReference>
<sequence length="390" mass="41621">MRPLHVGLLWHAFGHPNLGVDALARANAALIGEAAASLGLRPTFVTLGSAASGNAPMPADVTAGPHPSIRELALGRSRFLEAIRRCDIVFDIGEGDSFTDLYGARRFAYQAATKFAVLAAGVPLVLSPQTIGPFTAPHHRAIAASLLRRSHGVHVRDGLSRDYAASLGVASPAEFTDTAFALPYRQAERGRRPRVAVNVSGLLWNRSVATRLDYRAFTCAVLDAFTPTSDADLYLFAHVNGASGADTDVPLLGELSRRYPQARIAPLFATSQDAKSFLSGVDFVVTARMHAAIAAFSSGVPVVPVAYSRKVNGLFASLGYDCYVDAQSDDLASAVGRTLEAYRHRAERAGQVAAGRAVAARRLDAYRSELTRLLAVLPVAQRRSRPHDPA</sequence>
<protein>
    <submittedName>
        <fullName evidence="2">Polysaccharide pyruvyl transferase family protein</fullName>
    </submittedName>
</protein>
<evidence type="ECO:0000313" key="2">
    <source>
        <dbReference type="EMBL" id="QEE19701.1"/>
    </source>
</evidence>
<gene>
    <name evidence="2" type="ORF">FNA67_05720</name>
</gene>
<evidence type="ECO:0000313" key="3">
    <source>
        <dbReference type="Proteomes" id="UP000321062"/>
    </source>
</evidence>
<reference evidence="2 3" key="1">
    <citation type="journal article" date="2015" name="Int. J. Syst. Evol. Microbiol.">
        <title>Youhaiella tibetensis gen. nov., sp. nov., isolated from subsurface sediment.</title>
        <authorList>
            <person name="Wang Y.X."/>
            <person name="Huang F.Q."/>
            <person name="Nogi Y."/>
            <person name="Pang S.J."/>
            <person name="Wang P.K."/>
            <person name="Lv J."/>
        </authorList>
    </citation>
    <scope>NUCLEOTIDE SEQUENCE [LARGE SCALE GENOMIC DNA]</scope>
    <source>
        <strain evidence="3">fig4</strain>
    </source>
</reference>
<keyword evidence="3" id="KW-1185">Reference proteome</keyword>
<dbReference type="GO" id="GO:0016740">
    <property type="term" value="F:transferase activity"/>
    <property type="evidence" value="ECO:0007669"/>
    <property type="project" value="UniProtKB-KW"/>
</dbReference>
<dbReference type="PANTHER" id="PTHR36836:SF1">
    <property type="entry name" value="COLANIC ACID BIOSYNTHESIS PROTEIN WCAK"/>
    <property type="match status" value="1"/>
</dbReference>
<organism evidence="2 3">
    <name type="scientific">Paradevosia tibetensis</name>
    <dbReference type="NCBI Taxonomy" id="1447062"/>
    <lineage>
        <taxon>Bacteria</taxon>
        <taxon>Pseudomonadati</taxon>
        <taxon>Pseudomonadota</taxon>
        <taxon>Alphaproteobacteria</taxon>
        <taxon>Hyphomicrobiales</taxon>
        <taxon>Devosiaceae</taxon>
        <taxon>Paradevosia</taxon>
    </lineage>
</organism>
<accession>A0A5B9DK68</accession>
<feature type="domain" description="Polysaccharide pyruvyl transferase" evidence="1">
    <location>
        <begin position="85"/>
        <end position="308"/>
    </location>
</feature>
<dbReference type="PANTHER" id="PTHR36836">
    <property type="entry name" value="COLANIC ACID BIOSYNTHESIS PROTEIN WCAK"/>
    <property type="match status" value="1"/>
</dbReference>
<dbReference type="RefSeq" id="WP_147655357.1">
    <property type="nucleotide sequence ID" value="NZ_BMFM01000001.1"/>
</dbReference>
<proteinExistence type="predicted"/>
<dbReference type="EMBL" id="CP041690">
    <property type="protein sequence ID" value="QEE19701.1"/>
    <property type="molecule type" value="Genomic_DNA"/>
</dbReference>
<dbReference type="OrthoDB" id="1814359at2"/>
<name>A0A5B9DK68_9HYPH</name>
<dbReference type="InterPro" id="IPR007345">
    <property type="entry name" value="Polysacch_pyruvyl_Trfase"/>
</dbReference>
<keyword evidence="2" id="KW-0808">Transferase</keyword>
<dbReference type="KEGG" id="yti:FNA67_05720"/>